<dbReference type="RefSeq" id="WP_285568342.1">
    <property type="nucleotide sequence ID" value="NZ_BSTJ01000003.1"/>
</dbReference>
<dbReference type="InterPro" id="IPR011051">
    <property type="entry name" value="RmlC_Cupin_sf"/>
</dbReference>
<dbReference type="Pfam" id="PF07883">
    <property type="entry name" value="Cupin_2"/>
    <property type="match status" value="1"/>
</dbReference>
<sequence length="170" mass="17896">MSFAAAPEGLGGPGGRSGLHIGAGEGITTWFNGDILTTKLTAEQSSGALGLIEATVPPGGGPVPHVHPNTDETFYMISGELEFLQGERVLTAGTGELVFCPRGITHRFTNTGIQPARMIFIYTPGGAEGLFIEAGDTPQPGVQVQPWGPERLDEHLLSLLEKYDNALPES</sequence>
<evidence type="ECO:0000259" key="1">
    <source>
        <dbReference type="Pfam" id="PF07883"/>
    </source>
</evidence>
<dbReference type="InterPro" id="IPR013096">
    <property type="entry name" value="Cupin_2"/>
</dbReference>
<evidence type="ECO:0000313" key="2">
    <source>
        <dbReference type="EMBL" id="GLY74630.1"/>
    </source>
</evidence>
<accession>A0A9W6RY18</accession>
<dbReference type="Proteomes" id="UP001165135">
    <property type="component" value="Unassembled WGS sequence"/>
</dbReference>
<name>A0A9W6RY18_9ACTN</name>
<feature type="domain" description="Cupin type-2" evidence="1">
    <location>
        <begin position="54"/>
        <end position="122"/>
    </location>
</feature>
<organism evidence="3 4">
    <name type="scientific">Actinoallomurus iriomotensis</name>
    <dbReference type="NCBI Taxonomy" id="478107"/>
    <lineage>
        <taxon>Bacteria</taxon>
        <taxon>Bacillati</taxon>
        <taxon>Actinomycetota</taxon>
        <taxon>Actinomycetes</taxon>
        <taxon>Streptosporangiales</taxon>
        <taxon>Thermomonosporaceae</taxon>
        <taxon>Actinoallomurus</taxon>
    </lineage>
</organism>
<dbReference type="Proteomes" id="UP001165074">
    <property type="component" value="Unassembled WGS sequence"/>
</dbReference>
<evidence type="ECO:0000313" key="3">
    <source>
        <dbReference type="EMBL" id="GLY83748.1"/>
    </source>
</evidence>
<dbReference type="AlphaFoldDB" id="A0A9W6RY18"/>
<keyword evidence="4" id="KW-1185">Reference proteome</keyword>
<protein>
    <recommendedName>
        <fullName evidence="1">Cupin type-2 domain-containing protein</fullName>
    </recommendedName>
</protein>
<dbReference type="Gene3D" id="2.60.120.10">
    <property type="entry name" value="Jelly Rolls"/>
    <property type="match status" value="1"/>
</dbReference>
<dbReference type="EMBL" id="BSTJ01000003">
    <property type="protein sequence ID" value="GLY74630.1"/>
    <property type="molecule type" value="Genomic_DNA"/>
</dbReference>
<proteinExistence type="predicted"/>
<dbReference type="SUPFAM" id="SSF51182">
    <property type="entry name" value="RmlC-like cupins"/>
    <property type="match status" value="1"/>
</dbReference>
<dbReference type="PANTHER" id="PTHR36440">
    <property type="entry name" value="PUTATIVE (AFU_ORTHOLOGUE AFUA_8G07350)-RELATED"/>
    <property type="match status" value="1"/>
</dbReference>
<dbReference type="InterPro" id="IPR014710">
    <property type="entry name" value="RmlC-like_jellyroll"/>
</dbReference>
<dbReference type="EMBL" id="BSTK01000002">
    <property type="protein sequence ID" value="GLY83748.1"/>
    <property type="molecule type" value="Genomic_DNA"/>
</dbReference>
<dbReference type="InterPro" id="IPR053146">
    <property type="entry name" value="QDO-like"/>
</dbReference>
<evidence type="ECO:0000313" key="4">
    <source>
        <dbReference type="Proteomes" id="UP001165074"/>
    </source>
</evidence>
<dbReference type="PANTHER" id="PTHR36440:SF1">
    <property type="entry name" value="PUTATIVE (AFU_ORTHOLOGUE AFUA_8G07350)-RELATED"/>
    <property type="match status" value="1"/>
</dbReference>
<comment type="caution">
    <text evidence="3">The sequence shown here is derived from an EMBL/GenBank/DDBJ whole genome shotgun (WGS) entry which is preliminary data.</text>
</comment>
<reference evidence="3" key="2">
    <citation type="submission" date="2023-03" db="EMBL/GenBank/DDBJ databases">
        <title>Actinoallomurus iriomotensis NBRC 103684.</title>
        <authorList>
            <person name="Ichikawa N."/>
            <person name="Sato H."/>
            <person name="Tonouchi N."/>
        </authorList>
    </citation>
    <scope>NUCLEOTIDE SEQUENCE</scope>
    <source>
        <strain evidence="3">NBRC 103684</strain>
    </source>
</reference>
<reference evidence="2" key="1">
    <citation type="submission" date="2023-03" db="EMBL/GenBank/DDBJ databases">
        <title>Actinoallomurus iriomotensis NBRC 103681.</title>
        <authorList>
            <person name="Ichikawa N."/>
            <person name="Sato H."/>
            <person name="Tonouchi N."/>
        </authorList>
    </citation>
    <scope>NUCLEOTIDE SEQUENCE</scope>
    <source>
        <strain evidence="2">NBRC 103681</strain>
    </source>
</reference>
<gene>
    <name evidence="2" type="ORF">Airi01_028970</name>
    <name evidence="3" type="ORF">Airi02_016770</name>
</gene>